<protein>
    <submittedName>
        <fullName evidence="1">Uncharacterized protein</fullName>
    </submittedName>
</protein>
<name>A0ABX1UC97_9VIBR</name>
<dbReference type="Proteomes" id="UP000590068">
    <property type="component" value="Unassembled WGS sequence"/>
</dbReference>
<accession>A0ABX1UC97</accession>
<proteinExistence type="predicted"/>
<evidence type="ECO:0000313" key="2">
    <source>
        <dbReference type="Proteomes" id="UP000590068"/>
    </source>
</evidence>
<reference evidence="1 2" key="1">
    <citation type="submission" date="2020-04" db="EMBL/GenBank/DDBJ databases">
        <title>WGS-Seq of Vibrio isolated by the O'Toole Lab.</title>
        <authorList>
            <person name="Mckone K.P."/>
            <person name="Whitaker R."/>
            <person name="Sevigney J.L."/>
            <person name="Herring J.B."/>
            <person name="O'Toole G."/>
        </authorList>
    </citation>
    <scope>NUCLEOTIDE SEQUENCE [LARGE SCALE GENOMIC DNA]</scope>
    <source>
        <strain evidence="1 2">BS_02</strain>
    </source>
</reference>
<keyword evidence="2" id="KW-1185">Reference proteome</keyword>
<gene>
    <name evidence="1" type="ORF">HJ568_15415</name>
</gene>
<comment type="caution">
    <text evidence="1">The sequence shown here is derived from an EMBL/GenBank/DDBJ whole genome shotgun (WGS) entry which is preliminary data.</text>
</comment>
<organism evidence="1 2">
    <name type="scientific">Vibrio breoganii</name>
    <dbReference type="NCBI Taxonomy" id="553239"/>
    <lineage>
        <taxon>Bacteria</taxon>
        <taxon>Pseudomonadati</taxon>
        <taxon>Pseudomonadota</taxon>
        <taxon>Gammaproteobacteria</taxon>
        <taxon>Vibrionales</taxon>
        <taxon>Vibrionaceae</taxon>
        <taxon>Vibrio</taxon>
    </lineage>
</organism>
<dbReference type="EMBL" id="JABCJR010000034">
    <property type="protein sequence ID" value="NMR71342.1"/>
    <property type="molecule type" value="Genomic_DNA"/>
</dbReference>
<dbReference type="RefSeq" id="WP_157936561.1">
    <property type="nucleotide sequence ID" value="NZ_JABBXC010000036.1"/>
</dbReference>
<evidence type="ECO:0000313" key="1">
    <source>
        <dbReference type="EMBL" id="NMR71342.1"/>
    </source>
</evidence>
<sequence>MALDELFGMVGMEFVFSPFVTLSLRFDWIEVDSVRSKILSRAQDDVTVEC</sequence>